<sequence length="355" mass="38953">MAQSKGSVDQTLHAPHCEVGCAANVARRVGVDLARQVIGAHWASRMLVREVGTFPQPLLDRTQVTFSAQGEGWPALLARMTGGEVTSRHVPREELLSTLHADRAEGGTLLFMEDRACPWLDSAHSPGMLPHVVVPDGVAPDGSWQLIEGHSWWRGRYAMSEQDLLAASYPDPDPHHVAGRVLSLRIRPSAERAAQLDTLARQELAAGLRTYLAAECGETETPAGRIVWANGPQSVPLLVERLRGWDYLCPLAARNDLSTEHARDVALGRYLFLALTDELAFAAYARAGTLRLVEGLGLAGAVGGLRPDEAWRLAWRSGQKLYRRLDRQNLSALFSALEKAAEVDVEYARRLLKEL</sequence>
<dbReference type="PDB" id="7YN3">
    <property type="method" value="X-ray"/>
    <property type="resolution" value="2.10 A"/>
    <property type="chains" value="A/B=1-355"/>
</dbReference>
<evidence type="ECO:0007829" key="6">
    <source>
        <dbReference type="PDB" id="7YN3"/>
    </source>
</evidence>
<name>E9JES9_9ACTN</name>
<protein>
    <submittedName>
        <fullName evidence="1">CcbD</fullName>
    </submittedName>
</protein>
<keyword evidence="3" id="KW-1185">Reference proteome</keyword>
<dbReference type="PDB" id="7YN1">
    <property type="method" value="X-ray"/>
    <property type="resolution" value="2.50 A"/>
    <property type="chains" value="A/B/C/D=1-355"/>
</dbReference>
<dbReference type="AlphaFoldDB" id="E9JES9"/>
<dbReference type="EMBL" id="GQ844764">
    <property type="protein sequence ID" value="ADB92567.1"/>
    <property type="molecule type" value="Genomic_DNA"/>
</dbReference>
<evidence type="ECO:0000313" key="2">
    <source>
        <dbReference type="EMBL" id="MBB5794808.1"/>
    </source>
</evidence>
<dbReference type="Proteomes" id="UP000590647">
    <property type="component" value="Unassembled WGS sequence"/>
</dbReference>
<organism evidence="1">
    <name type="scientific">Streptomyces caelestis</name>
    <dbReference type="NCBI Taxonomy" id="36816"/>
    <lineage>
        <taxon>Bacteria</taxon>
        <taxon>Bacillati</taxon>
        <taxon>Actinomycetota</taxon>
        <taxon>Actinomycetes</taxon>
        <taxon>Kitasatosporales</taxon>
        <taxon>Streptomycetaceae</taxon>
        <taxon>Streptomyces</taxon>
    </lineage>
</organism>
<reference evidence="4" key="5">
    <citation type="submission" date="2022-07" db="PDB data bank">
        <title>Crystal structure of selenomethionine labeled CcbD.</title>
        <authorList>
            <person name="Mori T."/>
            <person name="Kadlcik S."/>
            <person name="Abe I."/>
        </authorList>
    </citation>
    <scope>X-RAY CRYSTALLOGRAPHY (2.50 ANGSTROMS)</scope>
</reference>
<reference evidence="1" key="1">
    <citation type="journal article" date="2015" name="PLoS ONE">
        <title>Lincosamide synthetase-a unique condensation system combining elements of nonribosomal peptide synthetase and mycothiol metabolism.</title>
        <authorList>
            <person name="Janata J."/>
            <person name="Kadlcik S."/>
            <person name="Koberska M."/>
            <person name="Ulanova D."/>
            <person name="Kamenik Z."/>
            <person name="Novak P."/>
            <person name="Kopecky J."/>
            <person name="Novotna J."/>
            <person name="Radojevic B."/>
            <person name="Plhackova K."/>
            <person name="Gazak R."/>
            <person name="Najmanova L."/>
        </authorList>
    </citation>
    <scope>NUCLEOTIDE SEQUENCE</scope>
    <source>
        <strain evidence="1">ATCC 15084</strain>
    </source>
</reference>
<dbReference type="EMBL" id="JACHNE010000001">
    <property type="protein sequence ID" value="MBB5794808.1"/>
    <property type="molecule type" value="Genomic_DNA"/>
</dbReference>
<evidence type="ECO:0000313" key="3">
    <source>
        <dbReference type="Proteomes" id="UP000590647"/>
    </source>
</evidence>
<dbReference type="SMR" id="E9JES9"/>
<proteinExistence type="evidence at protein level"/>
<reference evidence="6" key="3">
    <citation type="submission" date="2022-07" db="PDB data bank">
        <title>Crystal structure of CcbD complex with carrier protein.</title>
        <authorList>
            <person name="Mori T."/>
            <person name="Lyu S."/>
            <person name="Abe I."/>
        </authorList>
    </citation>
    <scope>X-RAY CRYSTALLOGRAPHY (2.10 ANGSTROMS) IN COMPLEX WITH (R)-4'-PHOSPHOPANTETHEINE</scope>
</reference>
<feature type="binding site" evidence="6">
    <location>
        <position position="322"/>
    </location>
    <ligand>
        <name>(R)-4'-phosphopantetheine</name>
        <dbReference type="ChEBI" id="CHEBI:61723"/>
    </ligand>
</feature>
<keyword evidence="4 5" id="KW-0002">3D-structure</keyword>
<reference evidence="2 3" key="2">
    <citation type="submission" date="2020-08" db="EMBL/GenBank/DDBJ databases">
        <title>Sequencing the genomes of 1000 actinobacteria strains.</title>
        <authorList>
            <person name="Klenk H.-P."/>
        </authorList>
    </citation>
    <scope>NUCLEOTIDE SEQUENCE [LARGE SCALE GENOMIC DNA]</scope>
    <source>
        <strain evidence="2 3">DSM 40084</strain>
    </source>
</reference>
<gene>
    <name evidence="2" type="ORF">HDA41_002772</name>
</gene>
<evidence type="ECO:0000313" key="1">
    <source>
        <dbReference type="EMBL" id="ADB92567.1"/>
    </source>
</evidence>
<reference evidence="5" key="4">
    <citation type="submission" date="2022-07" db="PDB data bank">
        <title>Crystal structure of CcbD with methylthiolincosamide.</title>
        <authorList>
            <person name="Mori T."/>
            <person name="Lyu S."/>
            <person name="Abe I."/>
        </authorList>
    </citation>
    <scope>X-RAY CRYSTALLOGRAPHY (2.30 ANGSTROMS)</scope>
</reference>
<evidence type="ECO:0007829" key="4">
    <source>
        <dbReference type="PDB" id="7YN1"/>
    </source>
</evidence>
<feature type="binding site" evidence="6">
    <location>
        <position position="323"/>
    </location>
    <ligand>
        <name>(R)-4'-phosphopantetheine</name>
        <dbReference type="ChEBI" id="CHEBI:61723"/>
    </ligand>
</feature>
<dbReference type="PDB" id="7YN2">
    <property type="method" value="X-ray"/>
    <property type="resolution" value="2.30 A"/>
    <property type="chains" value="A/B=1-355"/>
</dbReference>
<evidence type="ECO:0007829" key="5">
    <source>
        <dbReference type="PDB" id="7YN2"/>
    </source>
</evidence>
<accession>E9JES9</accession>
<dbReference type="RefSeq" id="WP_184983842.1">
    <property type="nucleotide sequence ID" value="NZ_JACHNE010000001.1"/>
</dbReference>